<feature type="compositionally biased region" description="Polar residues" evidence="1">
    <location>
        <begin position="343"/>
        <end position="358"/>
    </location>
</feature>
<evidence type="ECO:0000259" key="2">
    <source>
        <dbReference type="PROSITE" id="PS50878"/>
    </source>
</evidence>
<feature type="domain" description="Integrase catalytic" evidence="3">
    <location>
        <begin position="1461"/>
        <end position="1641"/>
    </location>
</feature>
<dbReference type="InterPro" id="IPR041588">
    <property type="entry name" value="Integrase_H2C2"/>
</dbReference>
<dbReference type="Pfam" id="PF18701">
    <property type="entry name" value="DUF5641"/>
    <property type="match status" value="1"/>
</dbReference>
<dbReference type="SUPFAM" id="SSF56672">
    <property type="entry name" value="DNA/RNA polymerases"/>
    <property type="match status" value="1"/>
</dbReference>
<dbReference type="GO" id="GO:0015074">
    <property type="term" value="P:DNA integration"/>
    <property type="evidence" value="ECO:0007669"/>
    <property type="project" value="InterPro"/>
</dbReference>
<sequence>MERHKTKRSALRSQVTRLISDIDSCMQSRTGNAKELSVLLARLSALQTRLNEVNTTVETLVPAEEAEQDFTECIEYDDKIVTYIARLQADINEVQGARQPKEEPSPLNDAGAATTTCQVKLPKLELIKFDGKDVSWQEFWEQFEQLIHKNARLTTLDKFGYLKSVVTGEAARTIKGLPPTSQCYDDAILLLKKRFGCEDAIVQEHMRTLLDLEPVRSADDIRSLRRLYDTLVSRLRGLEALGQKQETYATLLYPVVQRALPKEILLEFSRAVAREEAAETSTRNAERPGSPPRSDAQGQSKETAAKGTQSLFSKLIDFLRIEVQSRENLVAQQGTKKKHQVSMPKTINPTGNDQNSSGMKAKSSAAVLQQSARTDCCFFCNENNHGTAACRASISLENKKKMLRTGRRCFRCMKQNHRSNECRSSIKCTRCAGRHATTMCDPEFTRPKVKANASDVTTVPVNLQSTAEDTPKREVLLQTATVLCAGETKAVYLRALFDGGSQRSFITKQASEKIGCRVLGQETLKVGVFGGHQSEREFNRVLVSLTAHKKIHQIEVLETNVICEQRIPIAENRIKELLGPLTAADTTCDNERGDIDLLIGSEHYWELVTGSSRPLDRKLRAVETAFGWCIQGPVGVNTCVSQCLETIALRISLAESEGTNCLERFWTLESIGVAEDDSCVGQQLLDSFEENIRRSGSRYEVALPWKNNIVLSDNREIAEKRLAQLKNRLQKTPELLEEYDAVIRHYCLEGIAEPVVDKEQGNLIYYMPHQPVFRQTSNTTRLRVVFDASSHGQNSKSLNQNLESGPNLTADLVALLLNFRSHRIALVADIEKAFLQIEIRENDRDALRFLWYHAKPDANGPPMEVQTWRMKRVPFGTTASPFLLTATLQHHLKKMKEDYPDTSSLLAHSLYVDDLLTGAENEEEALKIYEESRTIFLAASMTLRKWASNNETLNERFATDECEARHLGYLPGVLKVLGLTWNPSTDNLTFTPLSSNLPKPGESTKRSVLKTTARLYDPLGWLAPFTVRAKALFQELWQRNVEWDDILPQDLDTKWVRWCEELNELSRIEVQRCYKSGNIEPTVKAVLHVFADASPVAYGAVAYICITDADGITTSSILMSKSRVAPIKQLTLPRLELMACLLAARLSRYVLKSLKEPPQVTHFWTDSTIALHWIAGEPSQWKQFVRNRVSEIQSLTDPSAWKHCPGSENPADLMTRGVTAERLVESSTWWEGTQWMKITDNLWPRCSLPGNISTVVEEERRTVEVLQTTSSADVLTLVDANRYSNATRLFRVTAWILRYLNKLRRLSTDKGSLTAAELDAAERYWIRQAQREGLEREIQSTKKAERFPPDSPLRDIPVFIDNDGILRISGRLQQSGKPYNERHPIVLSSRHSLAELLVSQAHHQVLHGGARDTLVQLREKYHVVRARQLVKKIIKGCMTCQRYNARPATEVTAPLPRDRVTEAQPFEVTGVDFAGPLLVKGENSLYKSYITLFTCAVTRAVHLELVRDMTAESFLMAFRRFISRRGVPQVIYSDNALSFKKANRDLLYLWNSIRKPEVLDYFAKTRIEWKFIVERAPWWGGFYERLVGSTKLALKKVIGSRFLSFDELATILAEVEAVLNSRPLTHVYDGAGEPEALCPSFFLTGKRLTSLPGVGKYESDQVNIPLQRLWARRQQTTEAFWRRWTREYLEELRNVQNKNERQGKPIKEGDLILLRDGLQPRQQWRIARIEKLFPGRDGKVRSCLLRLPAGSTLKRPIQLVYPLEL</sequence>
<dbReference type="PROSITE" id="PS50878">
    <property type="entry name" value="RT_POL"/>
    <property type="match status" value="1"/>
</dbReference>
<dbReference type="CDD" id="cd01644">
    <property type="entry name" value="RT_pepA17"/>
    <property type="match status" value="1"/>
</dbReference>
<proteinExistence type="evidence at transcript level"/>
<dbReference type="PROSITE" id="PS50994">
    <property type="entry name" value="INTEGRASE"/>
    <property type="match status" value="1"/>
</dbReference>
<name>A0A1E1X2L7_9ACAR</name>
<dbReference type="Gene3D" id="3.10.10.10">
    <property type="entry name" value="HIV Type 1 Reverse Transcriptase, subunit A, domain 1"/>
    <property type="match status" value="1"/>
</dbReference>
<evidence type="ECO:0000256" key="1">
    <source>
        <dbReference type="SAM" id="MobiDB-lite"/>
    </source>
</evidence>
<feature type="non-terminal residue" evidence="4">
    <location>
        <position position="1765"/>
    </location>
</feature>
<dbReference type="GO" id="GO:0042575">
    <property type="term" value="C:DNA polymerase complex"/>
    <property type="evidence" value="ECO:0007669"/>
    <property type="project" value="UniProtKB-ARBA"/>
</dbReference>
<dbReference type="InterPro" id="IPR043128">
    <property type="entry name" value="Rev_trsase/Diguanyl_cyclase"/>
</dbReference>
<dbReference type="InterPro" id="IPR040676">
    <property type="entry name" value="DUF5641"/>
</dbReference>
<dbReference type="PANTHER" id="PTHR47331:SF1">
    <property type="entry name" value="GAG-LIKE PROTEIN"/>
    <property type="match status" value="1"/>
</dbReference>
<dbReference type="InterPro" id="IPR001584">
    <property type="entry name" value="Integrase_cat-core"/>
</dbReference>
<dbReference type="Gene3D" id="1.10.340.70">
    <property type="match status" value="1"/>
</dbReference>
<organism evidence="4">
    <name type="scientific">Amblyomma aureolatum</name>
    <dbReference type="NCBI Taxonomy" id="187763"/>
    <lineage>
        <taxon>Eukaryota</taxon>
        <taxon>Metazoa</taxon>
        <taxon>Ecdysozoa</taxon>
        <taxon>Arthropoda</taxon>
        <taxon>Chelicerata</taxon>
        <taxon>Arachnida</taxon>
        <taxon>Acari</taxon>
        <taxon>Parasitiformes</taxon>
        <taxon>Ixodida</taxon>
        <taxon>Ixodoidea</taxon>
        <taxon>Ixodidae</taxon>
        <taxon>Amblyomminae</taxon>
        <taxon>Amblyomma</taxon>
    </lineage>
</organism>
<protein>
    <submittedName>
        <fullName evidence="4">Putative pao retrotransposon peptidase superfamily protein</fullName>
    </submittedName>
</protein>
<dbReference type="Pfam" id="PF17921">
    <property type="entry name" value="Integrase_H2C2"/>
    <property type="match status" value="1"/>
</dbReference>
<dbReference type="InterPro" id="IPR043502">
    <property type="entry name" value="DNA/RNA_pol_sf"/>
</dbReference>
<dbReference type="Pfam" id="PF03564">
    <property type="entry name" value="DUF1759"/>
    <property type="match status" value="1"/>
</dbReference>
<dbReference type="GO" id="GO:0003676">
    <property type="term" value="F:nucleic acid binding"/>
    <property type="evidence" value="ECO:0007669"/>
    <property type="project" value="InterPro"/>
</dbReference>
<dbReference type="Gene3D" id="3.30.70.270">
    <property type="match status" value="1"/>
</dbReference>
<feature type="region of interest" description="Disordered" evidence="1">
    <location>
        <begin position="277"/>
        <end position="304"/>
    </location>
</feature>
<evidence type="ECO:0000313" key="4">
    <source>
        <dbReference type="EMBL" id="JAT93306.1"/>
    </source>
</evidence>
<dbReference type="Pfam" id="PF00078">
    <property type="entry name" value="RVT_1"/>
    <property type="match status" value="1"/>
</dbReference>
<dbReference type="Gene3D" id="3.30.420.10">
    <property type="entry name" value="Ribonuclease H-like superfamily/Ribonuclease H"/>
    <property type="match status" value="1"/>
</dbReference>
<feature type="domain" description="Reverse transcriptase" evidence="2">
    <location>
        <begin position="753"/>
        <end position="971"/>
    </location>
</feature>
<dbReference type="InterPro" id="IPR008042">
    <property type="entry name" value="Retrotrans_Pao"/>
</dbReference>
<dbReference type="PANTHER" id="PTHR47331">
    <property type="entry name" value="PHD-TYPE DOMAIN-CONTAINING PROTEIN"/>
    <property type="match status" value="1"/>
</dbReference>
<dbReference type="SUPFAM" id="SSF53098">
    <property type="entry name" value="Ribonuclease H-like"/>
    <property type="match status" value="1"/>
</dbReference>
<feature type="region of interest" description="Disordered" evidence="1">
    <location>
        <begin position="331"/>
        <end position="362"/>
    </location>
</feature>
<reference evidence="4" key="1">
    <citation type="journal article" date="2017" name="Front. Cell. Infect. Microbiol.">
        <title>The Distinct Transcriptional Response of the Midgut of Amblyomma sculptum and Amblyomma aureolatum Ticks to Rickettsia rickettsii Correlates to Their Differences in Susceptibility to Infection.</title>
        <authorList>
            <person name="Martins L.A."/>
            <person name="Galletti M.F.B.M."/>
            <person name="Ribeiro J.M."/>
            <person name="Fujita A."/>
            <person name="Costa F.B."/>
            <person name="Labruna M.B."/>
            <person name="Daffre S."/>
            <person name="Fogaca A.C."/>
        </authorList>
    </citation>
    <scope>NUCLEOTIDE SEQUENCE</scope>
</reference>
<dbReference type="InterPro" id="IPR036397">
    <property type="entry name" value="RNaseH_sf"/>
</dbReference>
<accession>A0A1E1X2L7</accession>
<dbReference type="InterPro" id="IPR000477">
    <property type="entry name" value="RT_dom"/>
</dbReference>
<dbReference type="InterPro" id="IPR012337">
    <property type="entry name" value="RNaseH-like_sf"/>
</dbReference>
<dbReference type="GO" id="GO:0071897">
    <property type="term" value="P:DNA biosynthetic process"/>
    <property type="evidence" value="ECO:0007669"/>
    <property type="project" value="UniProtKB-ARBA"/>
</dbReference>
<evidence type="ECO:0000259" key="3">
    <source>
        <dbReference type="PROSITE" id="PS50994"/>
    </source>
</evidence>
<dbReference type="EMBL" id="GFAC01005882">
    <property type="protein sequence ID" value="JAT93306.1"/>
    <property type="molecule type" value="mRNA"/>
</dbReference>
<dbReference type="InterPro" id="IPR005312">
    <property type="entry name" value="DUF1759"/>
</dbReference>
<dbReference type="Pfam" id="PF05380">
    <property type="entry name" value="Peptidase_A17"/>
    <property type="match status" value="1"/>
</dbReference>